<dbReference type="InterPro" id="IPR029063">
    <property type="entry name" value="SAM-dependent_MTases_sf"/>
</dbReference>
<dbReference type="OrthoDB" id="2013972at2759"/>
<reference evidence="3 4" key="1">
    <citation type="journal article" date="2013" name="BMC Genomics">
        <title>The miniature genome of a carnivorous plant Genlisea aurea contains a low number of genes and short non-coding sequences.</title>
        <authorList>
            <person name="Leushkin E.V."/>
            <person name="Sutormin R.A."/>
            <person name="Nabieva E.R."/>
            <person name="Penin A.A."/>
            <person name="Kondrashov A.S."/>
            <person name="Logacheva M.D."/>
        </authorList>
    </citation>
    <scope>NUCLEOTIDE SEQUENCE [LARGE SCALE GENOMIC DNA]</scope>
</reference>
<keyword evidence="1" id="KW-0472">Membrane</keyword>
<keyword evidence="1" id="KW-0812">Transmembrane</keyword>
<feature type="domain" description="Methyltransferase type 11" evidence="2">
    <location>
        <begin position="221"/>
        <end position="316"/>
    </location>
</feature>
<dbReference type="InterPro" id="IPR053223">
    <property type="entry name" value="Prob_Methyltransferase"/>
</dbReference>
<dbReference type="Gene3D" id="3.40.50.150">
    <property type="entry name" value="Vaccinia Virus protein VP39"/>
    <property type="match status" value="1"/>
</dbReference>
<gene>
    <name evidence="3" type="ORF">M569_11547</name>
</gene>
<dbReference type="PANTHER" id="PTHR44067">
    <property type="entry name" value="S-ADENOSYL-L-METHIONINE-DEPENDENT METHYLTRANSFERASE SUPERFAMILY PROTEIN-RELATED"/>
    <property type="match status" value="1"/>
</dbReference>
<name>S8DK19_9LAMI</name>
<accession>S8DK19</accession>
<keyword evidence="4" id="KW-1185">Reference proteome</keyword>
<organism evidence="3 4">
    <name type="scientific">Genlisea aurea</name>
    <dbReference type="NCBI Taxonomy" id="192259"/>
    <lineage>
        <taxon>Eukaryota</taxon>
        <taxon>Viridiplantae</taxon>
        <taxon>Streptophyta</taxon>
        <taxon>Embryophyta</taxon>
        <taxon>Tracheophyta</taxon>
        <taxon>Spermatophyta</taxon>
        <taxon>Magnoliopsida</taxon>
        <taxon>eudicotyledons</taxon>
        <taxon>Gunneridae</taxon>
        <taxon>Pentapetalae</taxon>
        <taxon>asterids</taxon>
        <taxon>lamiids</taxon>
        <taxon>Lamiales</taxon>
        <taxon>Lentibulariaceae</taxon>
        <taxon>Genlisea</taxon>
    </lineage>
</organism>
<evidence type="ECO:0000256" key="1">
    <source>
        <dbReference type="SAM" id="Phobius"/>
    </source>
</evidence>
<dbReference type="Proteomes" id="UP000015453">
    <property type="component" value="Unassembled WGS sequence"/>
</dbReference>
<keyword evidence="1" id="KW-1133">Transmembrane helix</keyword>
<comment type="caution">
    <text evidence="3">The sequence shown here is derived from an EMBL/GenBank/DDBJ whole genome shotgun (WGS) entry which is preliminary data.</text>
</comment>
<sequence>MGTKKFRIPKLPFFLVLSNVVTLLLCLNVVFYIDGPAKHFSRAPPLKTDFPAEFVEYTSPKKLPGGYNSHYRSDTVSYPVGHKCVDLKEDLERYMTYEVNGTCPDDEKISQRLLLSGCEPLPRRRCHNAGLRGYEEPLPVPDCFWSMPPDSSVSWTAYTCKDYKCLKNRHRNVGRYDDCIDCFDLNYHEKFRWIGVSNSPADFSIDRVLAMKKPGTIRIGLDIGGSSGTFAVRMREKNVTIVATTVNLNGSPFSNFVASRGIVPLYVSIFQRLPFFDGTLDIVHTMNVLSHLFPDDLFQLVLFDVYRVLRPGGLFWLDHFFYVGNQLWTVYVPLIETVGFDKLLWVTQRKLDRGIEKDEMYLSALFQKPME</sequence>
<dbReference type="PANTHER" id="PTHR44067:SF7">
    <property type="entry name" value="METHYLTRANSFERASE TYPE 11 DOMAIN-CONTAINING PROTEIN"/>
    <property type="match status" value="1"/>
</dbReference>
<proteinExistence type="predicted"/>
<dbReference type="InterPro" id="IPR013216">
    <property type="entry name" value="Methyltransf_11"/>
</dbReference>
<dbReference type="EMBL" id="AUSU01005612">
    <property type="protein sequence ID" value="EPS63238.1"/>
    <property type="molecule type" value="Genomic_DNA"/>
</dbReference>
<evidence type="ECO:0000313" key="3">
    <source>
        <dbReference type="EMBL" id="EPS63238.1"/>
    </source>
</evidence>
<evidence type="ECO:0000313" key="4">
    <source>
        <dbReference type="Proteomes" id="UP000015453"/>
    </source>
</evidence>
<dbReference type="CDD" id="cd02440">
    <property type="entry name" value="AdoMet_MTases"/>
    <property type="match status" value="1"/>
</dbReference>
<dbReference type="AlphaFoldDB" id="S8DK19"/>
<dbReference type="Pfam" id="PF08241">
    <property type="entry name" value="Methyltransf_11"/>
    <property type="match status" value="1"/>
</dbReference>
<dbReference type="SUPFAM" id="SSF53335">
    <property type="entry name" value="S-adenosyl-L-methionine-dependent methyltransferases"/>
    <property type="match status" value="1"/>
</dbReference>
<feature type="transmembrane region" description="Helical" evidence="1">
    <location>
        <begin position="12"/>
        <end position="33"/>
    </location>
</feature>
<dbReference type="GO" id="GO:0009820">
    <property type="term" value="P:alkaloid metabolic process"/>
    <property type="evidence" value="ECO:0007669"/>
    <property type="project" value="UniProtKB-KW"/>
</dbReference>
<protein>
    <recommendedName>
        <fullName evidence="2">Methyltransferase type 11 domain-containing protein</fullName>
    </recommendedName>
</protein>
<dbReference type="GO" id="GO:0008757">
    <property type="term" value="F:S-adenosylmethionine-dependent methyltransferase activity"/>
    <property type="evidence" value="ECO:0007669"/>
    <property type="project" value="InterPro"/>
</dbReference>
<evidence type="ECO:0000259" key="2">
    <source>
        <dbReference type="Pfam" id="PF08241"/>
    </source>
</evidence>